<dbReference type="Pfam" id="PF13773">
    <property type="entry name" value="DUF4170"/>
    <property type="match status" value="1"/>
</dbReference>
<gene>
    <name evidence="1" type="ORF">SAMN02982931_02078</name>
</gene>
<dbReference type="STRING" id="665467.SAMN02982931_02078"/>
<reference evidence="1 2" key="1">
    <citation type="submission" date="2016-10" db="EMBL/GenBank/DDBJ databases">
        <authorList>
            <person name="de Groot N.N."/>
        </authorList>
    </citation>
    <scope>NUCLEOTIDE SEQUENCE [LARGE SCALE GENOMIC DNA]</scope>
    <source>
        <strain evidence="1 2">ATCC 35022</strain>
    </source>
</reference>
<evidence type="ECO:0000313" key="2">
    <source>
        <dbReference type="Proteomes" id="UP000199071"/>
    </source>
</evidence>
<dbReference type="AlphaFoldDB" id="A0A1G6C5A2"/>
<dbReference type="Proteomes" id="UP000199071">
    <property type="component" value="Unassembled WGS sequence"/>
</dbReference>
<dbReference type="EMBL" id="FMXQ01000004">
    <property type="protein sequence ID" value="SDB28063.1"/>
    <property type="molecule type" value="Genomic_DNA"/>
</dbReference>
<proteinExistence type="predicted"/>
<organism evidence="1 2">
    <name type="scientific">Bauldia litoralis</name>
    <dbReference type="NCBI Taxonomy" id="665467"/>
    <lineage>
        <taxon>Bacteria</taxon>
        <taxon>Pseudomonadati</taxon>
        <taxon>Pseudomonadota</taxon>
        <taxon>Alphaproteobacteria</taxon>
        <taxon>Hyphomicrobiales</taxon>
        <taxon>Kaistiaceae</taxon>
        <taxon>Bauldia</taxon>
    </lineage>
</organism>
<name>A0A1G6C5A2_9HYPH</name>
<dbReference type="Gene3D" id="3.30.70.2400">
    <property type="entry name" value="Uncharacterised protein PF13773, DUF4170"/>
    <property type="match status" value="1"/>
</dbReference>
<sequence>MAETREARSDRQPQLLHLVFGGDLEDIEGIRFTDLNDVDIVGVFPNYASAFDAWKSKAQATVDNARRRYFIVHLHRLLDPETDGQPDASGR</sequence>
<keyword evidence="2" id="KW-1185">Reference proteome</keyword>
<accession>A0A1G6C5A2</accession>
<dbReference type="InterPro" id="IPR025226">
    <property type="entry name" value="DUF4170"/>
</dbReference>
<dbReference type="RefSeq" id="WP_090876375.1">
    <property type="nucleotide sequence ID" value="NZ_FMXQ01000004.1"/>
</dbReference>
<dbReference type="OrthoDB" id="9800646at2"/>
<protein>
    <recommendedName>
        <fullName evidence="3">Inositol monophosphatase family protein</fullName>
    </recommendedName>
</protein>
<evidence type="ECO:0008006" key="3">
    <source>
        <dbReference type="Google" id="ProtNLM"/>
    </source>
</evidence>
<evidence type="ECO:0000313" key="1">
    <source>
        <dbReference type="EMBL" id="SDB28063.1"/>
    </source>
</evidence>